<keyword evidence="1" id="KW-0472">Membrane</keyword>
<dbReference type="AlphaFoldDB" id="A0A8H6Z0Y0"/>
<organism evidence="3 4">
    <name type="scientific">Mycena venus</name>
    <dbReference type="NCBI Taxonomy" id="2733690"/>
    <lineage>
        <taxon>Eukaryota</taxon>
        <taxon>Fungi</taxon>
        <taxon>Dikarya</taxon>
        <taxon>Basidiomycota</taxon>
        <taxon>Agaricomycotina</taxon>
        <taxon>Agaricomycetes</taxon>
        <taxon>Agaricomycetidae</taxon>
        <taxon>Agaricales</taxon>
        <taxon>Marasmiineae</taxon>
        <taxon>Mycenaceae</taxon>
        <taxon>Mycena</taxon>
    </lineage>
</organism>
<comment type="caution">
    <text evidence="3">The sequence shown here is derived from an EMBL/GenBank/DDBJ whole genome shotgun (WGS) entry which is preliminary data.</text>
</comment>
<reference evidence="3" key="1">
    <citation type="submission" date="2020-05" db="EMBL/GenBank/DDBJ databases">
        <title>Mycena genomes resolve the evolution of fungal bioluminescence.</title>
        <authorList>
            <person name="Tsai I.J."/>
        </authorList>
    </citation>
    <scope>NUCLEOTIDE SEQUENCE</scope>
    <source>
        <strain evidence="3">CCC161011</strain>
    </source>
</reference>
<keyword evidence="1" id="KW-0812">Transmembrane</keyword>
<keyword evidence="1" id="KW-1133">Transmembrane helix</keyword>
<feature type="transmembrane region" description="Helical" evidence="1">
    <location>
        <begin position="84"/>
        <end position="102"/>
    </location>
</feature>
<dbReference type="EMBL" id="JACAZI010000002">
    <property type="protein sequence ID" value="KAF7368632.1"/>
    <property type="molecule type" value="Genomic_DNA"/>
</dbReference>
<dbReference type="Proteomes" id="UP000620124">
    <property type="component" value="Unassembled WGS sequence"/>
</dbReference>
<gene>
    <name evidence="3" type="ORF">MVEN_00187300</name>
</gene>
<feature type="transmembrane region" description="Helical" evidence="1">
    <location>
        <begin position="20"/>
        <end position="37"/>
    </location>
</feature>
<dbReference type="InterPro" id="IPR045340">
    <property type="entry name" value="DUF6533"/>
</dbReference>
<dbReference type="OrthoDB" id="2686513at2759"/>
<evidence type="ECO:0000313" key="3">
    <source>
        <dbReference type="EMBL" id="KAF7368632.1"/>
    </source>
</evidence>
<evidence type="ECO:0000313" key="4">
    <source>
        <dbReference type="Proteomes" id="UP000620124"/>
    </source>
</evidence>
<sequence length="151" mass="17191">MDASTVDDVSIAYGQRIDRYFYLAAFVVLCYDYTLAFEEEIQYIWARGRTKASACKFSTEEVMIEITLILRVLVMYAFDKRMMFLLAVIEILAISFTTLSIFGSEPPQVYKDFSGCYSAIANSRSIRMAGVWEGLLGTDMLFLALTLYLVL</sequence>
<name>A0A8H6Z0Y0_9AGAR</name>
<keyword evidence="4" id="KW-1185">Reference proteome</keyword>
<evidence type="ECO:0000259" key="2">
    <source>
        <dbReference type="Pfam" id="PF20151"/>
    </source>
</evidence>
<protein>
    <recommendedName>
        <fullName evidence="2">DUF6533 domain-containing protein</fullName>
    </recommendedName>
</protein>
<feature type="domain" description="DUF6533" evidence="2">
    <location>
        <begin position="20"/>
        <end position="52"/>
    </location>
</feature>
<accession>A0A8H6Z0Y0</accession>
<feature type="transmembrane region" description="Helical" evidence="1">
    <location>
        <begin position="131"/>
        <end position="150"/>
    </location>
</feature>
<proteinExistence type="predicted"/>
<evidence type="ECO:0000256" key="1">
    <source>
        <dbReference type="SAM" id="Phobius"/>
    </source>
</evidence>
<dbReference type="Pfam" id="PF20151">
    <property type="entry name" value="DUF6533"/>
    <property type="match status" value="1"/>
</dbReference>